<evidence type="ECO:0000256" key="1">
    <source>
        <dbReference type="SAM" id="Coils"/>
    </source>
</evidence>
<accession>A0A137NU08</accession>
<proteinExistence type="predicted"/>
<sequence>MTQFPNHPDQLKDFFHKLESLTNEQIADLDLILPESWLKNPKYLDRLHLSLIEAYPNLAPKFTNLLPDLLPSLGHRLWLGWWPLLKGDWGLITTVNWLQKNSEDEALLTQYIDMVLGRKTLDSGDKSLDSQLGYLALERMLITQCEKVLPILRPSIKTSEGIKLFLKFFTNQPDVISNLIYHDILEDVLETIKDPPTPEWDIELSLELVTLAIPYLSQKLQSQLVPLLYILIQFIYAPMFTMLYEIIPLNLIKIVKDSNHISQIEQKLGFKEQDEINKEKKPTGSKSLKALLLQHNIHPNSLTMEWEEELSHLDEVSQQDPTTIVTHALLKYNTPPEALLDQSLKSSPHYESLPFYVYHLIHHLRRKHLDHLPASVREGDHHQVFTQLKSLQQENKSLKEKLERNLVETQNRQSNHVKWENELNSKLKNFREQVRELKTKLQSAETELQSIKQINPENENIPTGLNPEIELTRLNDLEDENIKLKDKVSELVKTMVEWKTQYEDKLPVTELLSESN</sequence>
<organism evidence="2 3">
    <name type="scientific">Conidiobolus coronatus (strain ATCC 28846 / CBS 209.66 / NRRL 28638)</name>
    <name type="common">Delacroixia coronata</name>
    <dbReference type="NCBI Taxonomy" id="796925"/>
    <lineage>
        <taxon>Eukaryota</taxon>
        <taxon>Fungi</taxon>
        <taxon>Fungi incertae sedis</taxon>
        <taxon>Zoopagomycota</taxon>
        <taxon>Entomophthoromycotina</taxon>
        <taxon>Entomophthoromycetes</taxon>
        <taxon>Entomophthorales</taxon>
        <taxon>Ancylistaceae</taxon>
        <taxon>Conidiobolus</taxon>
    </lineage>
</organism>
<dbReference type="OrthoDB" id="6022054at2759"/>
<evidence type="ECO:0000313" key="2">
    <source>
        <dbReference type="EMBL" id="KXN66240.1"/>
    </source>
</evidence>
<dbReference type="EMBL" id="KQ964750">
    <property type="protein sequence ID" value="KXN66240.1"/>
    <property type="molecule type" value="Genomic_DNA"/>
</dbReference>
<feature type="coiled-coil region" evidence="1">
    <location>
        <begin position="381"/>
        <end position="494"/>
    </location>
</feature>
<reference evidence="2 3" key="1">
    <citation type="journal article" date="2015" name="Genome Biol. Evol.">
        <title>Phylogenomic analyses indicate that early fungi evolved digesting cell walls of algal ancestors of land plants.</title>
        <authorList>
            <person name="Chang Y."/>
            <person name="Wang S."/>
            <person name="Sekimoto S."/>
            <person name="Aerts A.L."/>
            <person name="Choi C."/>
            <person name="Clum A."/>
            <person name="LaButti K.M."/>
            <person name="Lindquist E.A."/>
            <person name="Yee Ngan C."/>
            <person name="Ohm R.A."/>
            <person name="Salamov A.A."/>
            <person name="Grigoriev I.V."/>
            <person name="Spatafora J.W."/>
            <person name="Berbee M.L."/>
        </authorList>
    </citation>
    <scope>NUCLEOTIDE SEQUENCE [LARGE SCALE GENOMIC DNA]</scope>
    <source>
        <strain evidence="2 3">NRRL 28638</strain>
    </source>
</reference>
<gene>
    <name evidence="2" type="ORF">CONCODRAFT_20337</name>
</gene>
<evidence type="ECO:0000313" key="3">
    <source>
        <dbReference type="Proteomes" id="UP000070444"/>
    </source>
</evidence>
<protein>
    <submittedName>
        <fullName evidence="2">Uncharacterized protein</fullName>
    </submittedName>
</protein>
<keyword evidence="1" id="KW-0175">Coiled coil</keyword>
<dbReference type="Proteomes" id="UP000070444">
    <property type="component" value="Unassembled WGS sequence"/>
</dbReference>
<keyword evidence="3" id="KW-1185">Reference proteome</keyword>
<name>A0A137NU08_CONC2</name>
<dbReference type="AlphaFoldDB" id="A0A137NU08"/>